<protein>
    <submittedName>
        <fullName evidence="1">Uncharacterized protein</fullName>
    </submittedName>
</protein>
<name>A0ACC0JGA6_CHOFU</name>
<sequence>MLELKACTACFSTNATLYNMDSGSLRHEYNLVSGLKINVGILEAIDGERLDIMPALSFIDTDHTKYEEIQFQWTKANRLAVYEGEHIPIIHHSTSSTQVIDMPKELKQELDDEVSQKKEATSAEQQDLEQSISIVKDDEESDYFDNNDNNHSDHSEEIVPPVKVPPKVKKKAVNKLEADGSSLDEEYASMVVISDQEAQAAVDVYRLFSHGAFRCQVCNKGYHTEQRLTAHLRMHDQHVSGSFLCALCNYFYKTEYLLKTHITEKHMYKYECKKCNEVSFDRLSAKQHYIWAHLQRGKKKNANWYESRPKWLSTKGGKRVKGVVTIRPVRKITKLPADFPVYTPVKHEEQYDLILERKKSRNYMEAEYKCEFCYRGFRAAATYNKHMRKHDPEYSGAYQCDMCKLYFKSPRKVYRHMNITHLFKYSCQLCKFVCFNKGQAHMHYRWHKNVTYQCPHCEKEFKKASTRLTHIRIKHPSTNICNMCGHSFVSENGLYCHKQLAHSTQERDIMEQSVANPDDPLFCADCNIQFLNEAAYATHLGSSNKHASTNLSIVKPVRRGAGAASERRRRGRPRSNIYNSEVLNNGTVTSTSCDLENIRKSAKQFNGVRETLNPYWVCVGATAQALSVCDDDVCLSQCSEHLSNDVQARKHYAEQHPGAEFLKRYMCDVCGHTTKQYANLMVHMRTHTLEKPYSCPHCERRFSMPSNRDRHLVVHTGEKRYQCQHCNRRFTQSTAVKLHIQTVHLKIPYKPWEKKNRKRRKEDPILGPVNSVNVAAVGAAMLPQHKILLETQGDYLNAFISYNDE</sequence>
<evidence type="ECO:0000313" key="2">
    <source>
        <dbReference type="Proteomes" id="UP001064048"/>
    </source>
</evidence>
<organism evidence="1 2">
    <name type="scientific">Choristoneura fumiferana</name>
    <name type="common">Spruce budworm moth</name>
    <name type="synonym">Archips fumiferana</name>
    <dbReference type="NCBI Taxonomy" id="7141"/>
    <lineage>
        <taxon>Eukaryota</taxon>
        <taxon>Metazoa</taxon>
        <taxon>Ecdysozoa</taxon>
        <taxon>Arthropoda</taxon>
        <taxon>Hexapoda</taxon>
        <taxon>Insecta</taxon>
        <taxon>Pterygota</taxon>
        <taxon>Neoptera</taxon>
        <taxon>Endopterygota</taxon>
        <taxon>Lepidoptera</taxon>
        <taxon>Glossata</taxon>
        <taxon>Ditrysia</taxon>
        <taxon>Tortricoidea</taxon>
        <taxon>Tortricidae</taxon>
        <taxon>Tortricinae</taxon>
        <taxon>Choristoneura</taxon>
    </lineage>
</organism>
<evidence type="ECO:0000313" key="1">
    <source>
        <dbReference type="EMBL" id="KAI8423104.1"/>
    </source>
</evidence>
<reference evidence="1 2" key="1">
    <citation type="journal article" date="2022" name="Genome Biol. Evol.">
        <title>The Spruce Budworm Genome: Reconstructing the Evolutionary History of Antifreeze Proteins.</title>
        <authorList>
            <person name="Beliveau C."/>
            <person name="Gagne P."/>
            <person name="Picq S."/>
            <person name="Vernygora O."/>
            <person name="Keeling C.I."/>
            <person name="Pinkney K."/>
            <person name="Doucet D."/>
            <person name="Wen F."/>
            <person name="Johnston J.S."/>
            <person name="Maaroufi H."/>
            <person name="Boyle B."/>
            <person name="Laroche J."/>
            <person name="Dewar K."/>
            <person name="Juretic N."/>
            <person name="Blackburn G."/>
            <person name="Nisole A."/>
            <person name="Brunet B."/>
            <person name="Brandao M."/>
            <person name="Lumley L."/>
            <person name="Duan J."/>
            <person name="Quan G."/>
            <person name="Lucarotti C.J."/>
            <person name="Roe A.D."/>
            <person name="Sperling F.A.H."/>
            <person name="Levesque R.C."/>
            <person name="Cusson M."/>
        </authorList>
    </citation>
    <scope>NUCLEOTIDE SEQUENCE [LARGE SCALE GENOMIC DNA]</scope>
    <source>
        <strain evidence="1">Glfc:IPQL:Cfum</strain>
    </source>
</reference>
<dbReference type="Proteomes" id="UP001064048">
    <property type="component" value="Chromosome 25"/>
</dbReference>
<keyword evidence="2" id="KW-1185">Reference proteome</keyword>
<proteinExistence type="predicted"/>
<comment type="caution">
    <text evidence="1">The sequence shown here is derived from an EMBL/GenBank/DDBJ whole genome shotgun (WGS) entry which is preliminary data.</text>
</comment>
<accession>A0ACC0JGA6</accession>
<gene>
    <name evidence="1" type="ORF">MSG28_014187</name>
</gene>
<dbReference type="EMBL" id="CM046125">
    <property type="protein sequence ID" value="KAI8423104.1"/>
    <property type="molecule type" value="Genomic_DNA"/>
</dbReference>